<accession>A0A1K2C3D9</accession>
<dbReference type="Proteomes" id="UP000181909">
    <property type="component" value="Unassembled WGS sequence"/>
</dbReference>
<organism evidence="2 3">
    <name type="scientific">Streptomyces atratus</name>
    <dbReference type="NCBI Taxonomy" id="1893"/>
    <lineage>
        <taxon>Bacteria</taxon>
        <taxon>Bacillati</taxon>
        <taxon>Actinomycetota</taxon>
        <taxon>Actinomycetes</taxon>
        <taxon>Kitasatosporales</taxon>
        <taxon>Streptomycetaceae</taxon>
        <taxon>Streptomyces</taxon>
    </lineage>
</organism>
<protein>
    <submittedName>
        <fullName evidence="2">Uncharacterized protein</fullName>
    </submittedName>
</protein>
<feature type="region of interest" description="Disordered" evidence="1">
    <location>
        <begin position="251"/>
        <end position="270"/>
    </location>
</feature>
<proteinExistence type="predicted"/>
<evidence type="ECO:0000313" key="2">
    <source>
        <dbReference type="EMBL" id="SFY05554.1"/>
    </source>
</evidence>
<sequence>MISVDGRNHDSRAHSCCLGGSHSPCRKQFTLRVPYVRGEQRTALADLAQTPSGRVTSTGVETPASPSDGVQVIDHFRHVIDGLDCRKEPRDIGFRNPATHVHHPVAHGDLDGVPRRREVLSEDPRLNLLTNPGIVSDRRVEQRTPVHDTDSTGSAPPRSRPRGCILGTVASAATLAASSPSLPPSHATTSDRHCSCGHAAVTATAVMRRVPPHPGALPETRPSRLPARSRKSHRGAEQVLAAAVLIVAGTQPLRPAGGRPEHKTAKKPQA</sequence>
<evidence type="ECO:0000256" key="1">
    <source>
        <dbReference type="SAM" id="MobiDB-lite"/>
    </source>
</evidence>
<gene>
    <name evidence="2" type="ORF">SAMN02787144_101022</name>
</gene>
<feature type="region of interest" description="Disordered" evidence="1">
    <location>
        <begin position="208"/>
        <end position="236"/>
    </location>
</feature>
<feature type="region of interest" description="Disordered" evidence="1">
    <location>
        <begin position="128"/>
        <end position="163"/>
    </location>
</feature>
<dbReference type="STRING" id="1893.SAMN02787144_101022"/>
<name>A0A1K2C3D9_STRAR</name>
<dbReference type="EMBL" id="FPJO01000010">
    <property type="protein sequence ID" value="SFY05554.1"/>
    <property type="molecule type" value="Genomic_DNA"/>
</dbReference>
<reference evidence="2 3" key="1">
    <citation type="submission" date="2016-11" db="EMBL/GenBank/DDBJ databases">
        <authorList>
            <person name="Jaros S."/>
            <person name="Januszkiewicz K."/>
            <person name="Wedrychowicz H."/>
        </authorList>
    </citation>
    <scope>NUCLEOTIDE SEQUENCE [LARGE SCALE GENOMIC DNA]</scope>
    <source>
        <strain evidence="2 3">OK807</strain>
    </source>
</reference>
<evidence type="ECO:0000313" key="3">
    <source>
        <dbReference type="Proteomes" id="UP000181909"/>
    </source>
</evidence>
<feature type="compositionally biased region" description="Basic and acidic residues" evidence="1">
    <location>
        <begin position="136"/>
        <end position="150"/>
    </location>
</feature>
<dbReference type="AlphaFoldDB" id="A0A1K2C3D9"/>